<feature type="region of interest" description="Disordered" evidence="2">
    <location>
        <begin position="253"/>
        <end position="274"/>
    </location>
</feature>
<feature type="region of interest" description="Disordered" evidence="2">
    <location>
        <begin position="377"/>
        <end position="406"/>
    </location>
</feature>
<evidence type="ECO:0000259" key="3">
    <source>
        <dbReference type="PROSITE" id="PS51316"/>
    </source>
</evidence>
<feature type="coiled-coil region" evidence="1">
    <location>
        <begin position="60"/>
        <end position="101"/>
    </location>
</feature>
<feature type="region of interest" description="Disordered" evidence="2">
    <location>
        <begin position="1211"/>
        <end position="1246"/>
    </location>
</feature>
<name>A0A212CFR3_CEREH</name>
<accession>A0A212CFR3</accession>
<keyword evidence="1" id="KW-0175">Coiled coil</keyword>
<organism evidence="4 5">
    <name type="scientific">Cervus elaphus hippelaphus</name>
    <name type="common">European red deer</name>
    <dbReference type="NCBI Taxonomy" id="46360"/>
    <lineage>
        <taxon>Eukaryota</taxon>
        <taxon>Metazoa</taxon>
        <taxon>Chordata</taxon>
        <taxon>Craniata</taxon>
        <taxon>Vertebrata</taxon>
        <taxon>Euteleostomi</taxon>
        <taxon>Mammalia</taxon>
        <taxon>Eutheria</taxon>
        <taxon>Laurasiatheria</taxon>
        <taxon>Artiodactyla</taxon>
        <taxon>Ruminantia</taxon>
        <taxon>Pecora</taxon>
        <taxon>Cervidae</taxon>
        <taxon>Cervinae</taxon>
        <taxon>Cervus</taxon>
    </lineage>
</organism>
<dbReference type="GO" id="GO:0005813">
    <property type="term" value="C:centrosome"/>
    <property type="evidence" value="ECO:0007669"/>
    <property type="project" value="TreeGrafter"/>
</dbReference>
<dbReference type="GO" id="GO:0005794">
    <property type="term" value="C:Golgi apparatus"/>
    <property type="evidence" value="ECO:0007669"/>
    <property type="project" value="TreeGrafter"/>
</dbReference>
<protein>
    <recommendedName>
        <fullName evidence="3">Olduvai domain-containing protein</fullName>
    </recommendedName>
</protein>
<dbReference type="PROSITE" id="PS51316">
    <property type="entry name" value="ODV"/>
    <property type="match status" value="1"/>
</dbReference>
<dbReference type="Proteomes" id="UP000242450">
    <property type="component" value="Chromosome 20"/>
</dbReference>
<feature type="compositionally biased region" description="Polar residues" evidence="2">
    <location>
        <begin position="842"/>
        <end position="854"/>
    </location>
</feature>
<evidence type="ECO:0000313" key="5">
    <source>
        <dbReference type="Proteomes" id="UP000242450"/>
    </source>
</evidence>
<dbReference type="GO" id="GO:0007098">
    <property type="term" value="P:centrosome cycle"/>
    <property type="evidence" value="ECO:0007669"/>
    <property type="project" value="TreeGrafter"/>
</dbReference>
<dbReference type="Pfam" id="PF06758">
    <property type="entry name" value="Olduvai"/>
    <property type="match status" value="1"/>
</dbReference>
<feature type="coiled-coil region" evidence="1">
    <location>
        <begin position="1368"/>
        <end position="1395"/>
    </location>
</feature>
<feature type="domain" description="Olduvai" evidence="3">
    <location>
        <begin position="633"/>
        <end position="724"/>
    </location>
</feature>
<comment type="caution">
    <text evidence="4">The sequence shown here is derived from an EMBL/GenBank/DDBJ whole genome shotgun (WGS) entry which is preliminary data.</text>
</comment>
<feature type="region of interest" description="Disordered" evidence="2">
    <location>
        <begin position="842"/>
        <end position="867"/>
    </location>
</feature>
<feature type="coiled-coil region" evidence="1">
    <location>
        <begin position="163"/>
        <end position="190"/>
    </location>
</feature>
<feature type="coiled-coil region" evidence="1">
    <location>
        <begin position="986"/>
        <end position="1101"/>
    </location>
</feature>
<keyword evidence="5" id="KW-1185">Reference proteome</keyword>
<dbReference type="InterPro" id="IPR010630">
    <property type="entry name" value="Olduvai_dom"/>
</dbReference>
<gene>
    <name evidence="4" type="ORF">Celaphus_00002103</name>
</gene>
<dbReference type="InterPro" id="IPR052593">
    <property type="entry name" value="MT-associated_AKAP9-binding"/>
</dbReference>
<feature type="compositionally biased region" description="Polar residues" evidence="2">
    <location>
        <begin position="1211"/>
        <end position="1239"/>
    </location>
</feature>
<dbReference type="PANTHER" id="PTHR46501:SF2">
    <property type="entry name" value="MYOMEGALIN"/>
    <property type="match status" value="1"/>
</dbReference>
<feature type="region of interest" description="Disordered" evidence="2">
    <location>
        <begin position="957"/>
        <end position="977"/>
    </location>
</feature>
<feature type="compositionally biased region" description="Low complexity" evidence="2">
    <location>
        <begin position="683"/>
        <end position="696"/>
    </location>
</feature>
<feature type="region of interest" description="Disordered" evidence="2">
    <location>
        <begin position="1173"/>
        <end position="1196"/>
    </location>
</feature>
<feature type="region of interest" description="Disordered" evidence="2">
    <location>
        <begin position="676"/>
        <end position="696"/>
    </location>
</feature>
<feature type="coiled-coil region" evidence="1">
    <location>
        <begin position="923"/>
        <end position="953"/>
    </location>
</feature>
<feature type="compositionally biased region" description="Polar residues" evidence="2">
    <location>
        <begin position="255"/>
        <end position="272"/>
    </location>
</feature>
<evidence type="ECO:0000256" key="2">
    <source>
        <dbReference type="SAM" id="MobiDB-lite"/>
    </source>
</evidence>
<feature type="non-terminal residue" evidence="4">
    <location>
        <position position="1"/>
    </location>
</feature>
<dbReference type="GO" id="GO:0090063">
    <property type="term" value="P:positive regulation of microtubule nucleation"/>
    <property type="evidence" value="ECO:0007669"/>
    <property type="project" value="TreeGrafter"/>
</dbReference>
<evidence type="ECO:0000256" key="1">
    <source>
        <dbReference type="SAM" id="Coils"/>
    </source>
</evidence>
<dbReference type="SMART" id="SM01148">
    <property type="entry name" value="DUF1220"/>
    <property type="match status" value="1"/>
</dbReference>
<feature type="coiled-coil region" evidence="1">
    <location>
        <begin position="411"/>
        <end position="445"/>
    </location>
</feature>
<feature type="region of interest" description="Disordered" evidence="2">
    <location>
        <begin position="715"/>
        <end position="774"/>
    </location>
</feature>
<feature type="compositionally biased region" description="Low complexity" evidence="2">
    <location>
        <begin position="959"/>
        <end position="970"/>
    </location>
</feature>
<dbReference type="GO" id="GO:1903358">
    <property type="term" value="P:regulation of Golgi organization"/>
    <property type="evidence" value="ECO:0007669"/>
    <property type="project" value="TreeGrafter"/>
</dbReference>
<evidence type="ECO:0000313" key="4">
    <source>
        <dbReference type="EMBL" id="OWK04863.1"/>
    </source>
</evidence>
<reference evidence="4 5" key="1">
    <citation type="journal article" date="2018" name="Mol. Genet. Genomics">
        <title>The red deer Cervus elaphus genome CerEla1.0: sequencing, annotating, genes, and chromosomes.</title>
        <authorList>
            <person name="Bana N.A."/>
            <person name="Nyiri A."/>
            <person name="Nagy J."/>
            <person name="Frank K."/>
            <person name="Nagy T."/>
            <person name="Steger V."/>
            <person name="Schiller M."/>
            <person name="Lakatos P."/>
            <person name="Sugar L."/>
            <person name="Horn P."/>
            <person name="Barta E."/>
            <person name="Orosz L."/>
        </authorList>
    </citation>
    <scope>NUCLEOTIDE SEQUENCE [LARGE SCALE GENOMIC DNA]</scope>
    <source>
        <strain evidence="4">Hungarian</strain>
    </source>
</reference>
<feature type="compositionally biased region" description="Low complexity" evidence="2">
    <location>
        <begin position="732"/>
        <end position="746"/>
    </location>
</feature>
<dbReference type="PANTHER" id="PTHR46501">
    <property type="entry name" value="MYOMEGALIN"/>
    <property type="match status" value="1"/>
</dbReference>
<sequence>TAAGDDTEDASTEFTDSIEEEAAHNSHQQLIKVALEKSRAAVETQNVSLAPPSLTGGDNNRGLQEEMLHLRAEIHRHLEEKRKAEGELKELKAQIEEAGFSSVAHIRNTMLSLCLENAELKEQMGEAMSDGWEIEEDKEKGEAMVETVVAKGGLNENSLQAEFRKVQGKLKNARNIINLLKEQLVLSSKEGTSKLNPELLVHLAKEINRMNTELVYSPGKHQCLEEEGVTTKPCPRPRSLDLGAALTADAHQLGDQPQTHDPGPQSQFSLPGSTKHLRSQLAQCKQRYQDLQEKLLISEATVFAQANQLEKYRVMFSGSSVKQDSKQVQVDLQDLGYETCGRSENEAEREESTSPECEEHDSLRETVLMEGLCSEQGHLGSTMASPPGKKPSESQPGKQEELRAYGKSENISVLRKDIKDLKAQLQNANKVIQNLKSRVRSLSVTSDYSSSLERPRKLKAVGALEGSSPHSVTDEDEGWLSDGTGAFYPPGLQAKKDLESLIQRVSQLEAQLPKTGTEGKLAEELRSASWPGKYDSLIQDQARELSYLRQKIREGRGICYLLTQHSKDTVKSFEDLLRSNDIDYYLGQSFREHLAQGSQLTERLTSKLSTKAVMMVITRSGKFCLVSAGDLAEDHKSEKDQAGLEPLALRLSRELQEKEKVIEVLQAKLDARSLTPCSSHALSDSQRSPSSSSFLSDELEACSDMDIASEYTHYEEKKASPGHSDSIHHSSHSAALSSKPSATSSSQGVKAEPSGNPISFPAPQTPPKEASQAHPGLHFQSIPTLVSLPQAPLPSAPPSFLPFSSAGPPLPGCSETPMVSLAEAQQELQMLRKQLGESVTSVHPASPATLPTNHTEARPSHYLNPTQPLCPLTSTTELGRILEPGYLGSSGQWDMMRPQKGSVSGDLSSGSSMYQLQSKPTGADLLEEHLGEIRNLRQRLEESICINDRLREQLEHRLSSTTRESGSTSSFYSLGLESTPQLSNENRVLREENHRLQAQLSHVSREHSQETECLREALLTSRSRLQELEMELEHQKVDRQQLLEDLKEKQQEILHFQEERLSLQEKDSRLQRKLALLQQQCEEKQQLFQSLQSELQIYEALYGDSKKGLKAYTWDACHQVPLSSDLSHLVAEIRALRGQLEQSIQVNNSLRLQLEQQLDGGASKASLISSSVNQKFPTNTDPGNKQPFFQDSVASPPVRDVGMNSPVLVFPSSSSAAPGPETTTFSRTNELGLNASPVTKNPPKLEGDATDGSFANKHGRHVIGHIDDYSALREQIGEGRLLVKKIASLVRPTCSFSGLEAPGIEVMGSEGIQELRSSATALHQRLEESASLLTMFWRAALPSAPSPALVGQVGESLKKELLELRTKLSKQESLLQSTSERLKTANQQKESMEQFIFSQLTRTHDVLKKARTNLEKNSYKTASVKPYSCPSKAGHFYMCLFHAKHIFSWEMTKVILFLPSKMESEIPKGPAMHSSPVTLAFQETCKKRSHQRSLKQQEGWACAPSSQLPVC</sequence>
<feature type="compositionally biased region" description="Polar residues" evidence="2">
    <location>
        <begin position="1173"/>
        <end position="1193"/>
    </location>
</feature>
<dbReference type="EMBL" id="MKHE01000020">
    <property type="protein sequence ID" value="OWK04863.1"/>
    <property type="molecule type" value="Genomic_DNA"/>
</dbReference>
<dbReference type="OrthoDB" id="10255000at2759"/>
<dbReference type="GO" id="GO:0060090">
    <property type="term" value="F:molecular adaptor activity"/>
    <property type="evidence" value="ECO:0007669"/>
    <property type="project" value="TreeGrafter"/>
</dbReference>
<proteinExistence type="predicted"/>
<feature type="coiled-coil region" evidence="1">
    <location>
        <begin position="274"/>
        <end position="301"/>
    </location>
</feature>